<dbReference type="PROSITE" id="PS51296">
    <property type="entry name" value="RIESKE"/>
    <property type="match status" value="1"/>
</dbReference>
<evidence type="ECO:0000256" key="5">
    <source>
        <dbReference type="ARBA" id="ARBA00034078"/>
    </source>
</evidence>
<dbReference type="Gene3D" id="2.102.10.10">
    <property type="entry name" value="Rieske [2Fe-2S] iron-sulphur domain"/>
    <property type="match status" value="1"/>
</dbReference>
<keyword evidence="6" id="KW-1133">Transmembrane helix</keyword>
<proteinExistence type="predicted"/>
<organism evidence="8">
    <name type="scientific">Chrysotila carterae</name>
    <name type="common">Marine alga</name>
    <name type="synonym">Syracosphaera carterae</name>
    <dbReference type="NCBI Taxonomy" id="13221"/>
    <lineage>
        <taxon>Eukaryota</taxon>
        <taxon>Haptista</taxon>
        <taxon>Haptophyta</taxon>
        <taxon>Prymnesiophyceae</taxon>
        <taxon>Isochrysidales</taxon>
        <taxon>Isochrysidaceae</taxon>
        <taxon>Chrysotila</taxon>
    </lineage>
</organism>
<dbReference type="GO" id="GO:0051537">
    <property type="term" value="F:2 iron, 2 sulfur cluster binding"/>
    <property type="evidence" value="ECO:0007669"/>
    <property type="project" value="UniProtKB-KW"/>
</dbReference>
<dbReference type="PANTHER" id="PTHR21496:SF0">
    <property type="entry name" value="RIESKE DOMAIN-CONTAINING PROTEIN"/>
    <property type="match status" value="1"/>
</dbReference>
<keyword evidence="6" id="KW-0812">Transmembrane</keyword>
<feature type="transmembrane region" description="Helical" evidence="6">
    <location>
        <begin position="6"/>
        <end position="26"/>
    </location>
</feature>
<reference evidence="8" key="1">
    <citation type="submission" date="2021-01" db="EMBL/GenBank/DDBJ databases">
        <authorList>
            <person name="Corre E."/>
            <person name="Pelletier E."/>
            <person name="Niang G."/>
            <person name="Scheremetjew M."/>
            <person name="Finn R."/>
            <person name="Kale V."/>
            <person name="Holt S."/>
            <person name="Cochrane G."/>
            <person name="Meng A."/>
            <person name="Brown T."/>
            <person name="Cohen L."/>
        </authorList>
    </citation>
    <scope>NUCLEOTIDE SEQUENCE</scope>
    <source>
        <strain evidence="8">CCMP645</strain>
    </source>
</reference>
<protein>
    <recommendedName>
        <fullName evidence="7">Rieske domain-containing protein</fullName>
    </recommendedName>
</protein>
<evidence type="ECO:0000256" key="6">
    <source>
        <dbReference type="SAM" id="Phobius"/>
    </source>
</evidence>
<gene>
    <name evidence="8" type="ORF">PCAR00345_LOCUS11389</name>
</gene>
<keyword evidence="1" id="KW-0001">2Fe-2S</keyword>
<evidence type="ECO:0000256" key="3">
    <source>
        <dbReference type="ARBA" id="ARBA00023004"/>
    </source>
</evidence>
<evidence type="ECO:0000256" key="4">
    <source>
        <dbReference type="ARBA" id="ARBA00023014"/>
    </source>
</evidence>
<feature type="domain" description="Rieske" evidence="7">
    <location>
        <begin position="89"/>
        <end position="207"/>
    </location>
</feature>
<accession>A0A7S4B9J5</accession>
<dbReference type="PANTHER" id="PTHR21496">
    <property type="entry name" value="FERREDOXIN-RELATED"/>
    <property type="match status" value="1"/>
</dbReference>
<evidence type="ECO:0000259" key="7">
    <source>
        <dbReference type="PROSITE" id="PS51296"/>
    </source>
</evidence>
<dbReference type="AlphaFoldDB" id="A0A7S4B9J5"/>
<dbReference type="InterPro" id="IPR036922">
    <property type="entry name" value="Rieske_2Fe-2S_sf"/>
</dbReference>
<evidence type="ECO:0000313" key="8">
    <source>
        <dbReference type="EMBL" id="CAE0758795.1"/>
    </source>
</evidence>
<evidence type="ECO:0000256" key="2">
    <source>
        <dbReference type="ARBA" id="ARBA00022723"/>
    </source>
</evidence>
<evidence type="ECO:0000256" key="1">
    <source>
        <dbReference type="ARBA" id="ARBA00022714"/>
    </source>
</evidence>
<sequence length="268" mass="29559">MFKDSTSFGAACALGIGGLGAVLWFVPRRQLHLSRLAWLRKSLEQLQLDMSASFRHYSGSEDSPDDDQGFVFVKELPAETLDGSTSFSSFLVNSETTPNWPGEPLVVWYRQGSLWAMQEACPHARISLHTADIEDFRPHACMQSRQSTWANGAVPRESDLQALAGPCIVCPAHMYVFDCGNGACLTNELTQSARVYAVKTKRLEELGAERVQVLISRDPRQQDESQSRVAGAGEYCQTGKALKVSKDGGNKIQLALVKLGLERKFGFE</sequence>
<name>A0A7S4B9J5_CHRCT</name>
<dbReference type="EMBL" id="HBIZ01018233">
    <property type="protein sequence ID" value="CAE0758795.1"/>
    <property type="molecule type" value="Transcribed_RNA"/>
</dbReference>
<keyword evidence="4" id="KW-0411">Iron-sulfur</keyword>
<dbReference type="GO" id="GO:0046872">
    <property type="term" value="F:metal ion binding"/>
    <property type="evidence" value="ECO:0007669"/>
    <property type="project" value="UniProtKB-KW"/>
</dbReference>
<keyword evidence="6" id="KW-0472">Membrane</keyword>
<dbReference type="Pfam" id="PF00355">
    <property type="entry name" value="Rieske"/>
    <property type="match status" value="1"/>
</dbReference>
<dbReference type="SUPFAM" id="SSF50022">
    <property type="entry name" value="ISP domain"/>
    <property type="match status" value="1"/>
</dbReference>
<dbReference type="InterPro" id="IPR017941">
    <property type="entry name" value="Rieske_2Fe-2S"/>
</dbReference>
<keyword evidence="3" id="KW-0408">Iron</keyword>
<keyword evidence="2" id="KW-0479">Metal-binding</keyword>
<comment type="cofactor">
    <cofactor evidence="5">
        <name>[2Fe-2S] cluster</name>
        <dbReference type="ChEBI" id="CHEBI:190135"/>
    </cofactor>
</comment>